<keyword evidence="1" id="KW-0805">Transcription regulation</keyword>
<protein>
    <submittedName>
        <fullName evidence="5">Predicted protein</fullName>
    </submittedName>
</protein>
<reference evidence="5" key="1">
    <citation type="journal article" date="2010" name="ISME J.">
        <title>Metagenome of the Mediterranean deep chlorophyll maximum studied by direct and fosmid library 454 pyrosequencing.</title>
        <authorList>
            <person name="Ghai R."/>
            <person name="Martin-Cuadrado A.B."/>
            <person name="Molto A.G."/>
            <person name="Heredia I.G."/>
            <person name="Cabrera R."/>
            <person name="Martin J."/>
            <person name="Verdu M."/>
            <person name="Deschamps P."/>
            <person name="Moreira D."/>
            <person name="Lopez-Garcia P."/>
            <person name="Mira A."/>
            <person name="Rodriguez-Valera F."/>
        </authorList>
    </citation>
    <scope>NUCLEOTIDE SEQUENCE</scope>
</reference>
<sequence length="218" mass="24701">MVKADGPAPEFMDQMLKIVSSTIARRESLIFREPVDWKALGLTDYIQIVKTPMDLGTVKKNIEKNVYKDIEECANDVRLVWTNCMLYNRDGSEYYHLADKFSKAFEDAYGALRRLHVTDDEDPHKTPTVEARIQLSHDIFKIDNVEMARVLTIIEEDCPSALVRKVDEVMINFDALASETFNKVNKFVLNVMVHHGGLNKKRKLSGAAGAAAAKAQKR</sequence>
<dbReference type="PRINTS" id="PR00503">
    <property type="entry name" value="BROMODOMAIN"/>
</dbReference>
<dbReference type="InterPro" id="IPR027353">
    <property type="entry name" value="NET_dom"/>
</dbReference>
<dbReference type="Pfam" id="PF17035">
    <property type="entry name" value="BET"/>
    <property type="match status" value="1"/>
</dbReference>
<dbReference type="InterPro" id="IPR038336">
    <property type="entry name" value="NET_sf"/>
</dbReference>
<evidence type="ECO:0000259" key="3">
    <source>
        <dbReference type="PROSITE" id="PS50014"/>
    </source>
</evidence>
<keyword evidence="2" id="KW-0804">Transcription</keyword>
<evidence type="ECO:0000313" key="5">
    <source>
        <dbReference type="EMBL" id="ADD95738.1"/>
    </source>
</evidence>
<organism evidence="5">
    <name type="scientific">uncultured organism MedDCM-OCT-S04-C2</name>
    <dbReference type="NCBI Taxonomy" id="743613"/>
    <lineage>
        <taxon>unclassified sequences</taxon>
        <taxon>environmental samples</taxon>
    </lineage>
</organism>
<evidence type="ECO:0000259" key="4">
    <source>
        <dbReference type="PROSITE" id="PS51525"/>
    </source>
</evidence>
<evidence type="ECO:0000256" key="1">
    <source>
        <dbReference type="ARBA" id="ARBA00023015"/>
    </source>
</evidence>
<dbReference type="Gene3D" id="1.20.920.10">
    <property type="entry name" value="Bromodomain-like"/>
    <property type="match status" value="1"/>
</dbReference>
<dbReference type="EMBL" id="GU943090">
    <property type="protein sequence ID" value="ADD95738.1"/>
    <property type="molecule type" value="Genomic_DNA"/>
</dbReference>
<dbReference type="SUPFAM" id="SSF47370">
    <property type="entry name" value="Bromodomain"/>
    <property type="match status" value="1"/>
</dbReference>
<dbReference type="InterPro" id="IPR001487">
    <property type="entry name" value="Bromodomain"/>
</dbReference>
<proteinExistence type="predicted"/>
<dbReference type="PANTHER" id="PTHR45926">
    <property type="entry name" value="OSJNBA0053K19.4 PROTEIN"/>
    <property type="match status" value="1"/>
</dbReference>
<feature type="domain" description="Bromo" evidence="3">
    <location>
        <begin position="23"/>
        <end position="95"/>
    </location>
</feature>
<evidence type="ECO:0000256" key="2">
    <source>
        <dbReference type="ARBA" id="ARBA00023163"/>
    </source>
</evidence>
<dbReference type="PROSITE" id="PS51525">
    <property type="entry name" value="NET"/>
    <property type="match status" value="1"/>
</dbReference>
<feature type="domain" description="NET" evidence="4">
    <location>
        <begin position="117"/>
        <end position="199"/>
    </location>
</feature>
<name>D6PJ37_9ZZZZ</name>
<dbReference type="SMART" id="SM00297">
    <property type="entry name" value="BROMO"/>
    <property type="match status" value="1"/>
</dbReference>
<dbReference type="Pfam" id="PF00439">
    <property type="entry name" value="Bromodomain"/>
    <property type="match status" value="1"/>
</dbReference>
<dbReference type="AlphaFoldDB" id="D6PJ37"/>
<dbReference type="InterPro" id="IPR036427">
    <property type="entry name" value="Bromodomain-like_sf"/>
</dbReference>
<dbReference type="PROSITE" id="PS50014">
    <property type="entry name" value="BROMODOMAIN_2"/>
    <property type="match status" value="1"/>
</dbReference>
<accession>D6PJ37</accession>
<dbReference type="Gene3D" id="1.20.1270.220">
    <property type="match status" value="1"/>
</dbReference>